<organism evidence="4 5">
    <name type="scientific">Chryseobacterium oryctis</name>
    <dbReference type="NCBI Taxonomy" id="2952618"/>
    <lineage>
        <taxon>Bacteria</taxon>
        <taxon>Pseudomonadati</taxon>
        <taxon>Bacteroidota</taxon>
        <taxon>Flavobacteriia</taxon>
        <taxon>Flavobacteriales</taxon>
        <taxon>Weeksellaceae</taxon>
        <taxon>Chryseobacterium group</taxon>
        <taxon>Chryseobacterium</taxon>
    </lineage>
</organism>
<feature type="domain" description="Peptidase M56" evidence="3">
    <location>
        <begin position="159"/>
        <end position="254"/>
    </location>
</feature>
<keyword evidence="2" id="KW-0472">Membrane</keyword>
<comment type="caution">
    <text evidence="4">The sequence shown here is derived from an EMBL/GenBank/DDBJ whole genome shotgun (WGS) entry which is preliminary data.</text>
</comment>
<protein>
    <recommendedName>
        <fullName evidence="3">Peptidase M56 domain-containing protein</fullName>
    </recommendedName>
</protein>
<feature type="transmembrane region" description="Helical" evidence="2">
    <location>
        <begin position="36"/>
        <end position="52"/>
    </location>
</feature>
<dbReference type="EMBL" id="JAPDHV010000003">
    <property type="protein sequence ID" value="MCW3161089.1"/>
    <property type="molecule type" value="Genomic_DNA"/>
</dbReference>
<evidence type="ECO:0000313" key="4">
    <source>
        <dbReference type="EMBL" id="MCW3161089.1"/>
    </source>
</evidence>
<name>A0ABT3HMW0_9FLAO</name>
<accession>A0ABT3HMW0</accession>
<reference evidence="4" key="1">
    <citation type="submission" date="2022-10" db="EMBL/GenBank/DDBJ databases">
        <title>Chryseobacterium babae sp. nov. isolated from the gut of the beetle Oryctes rhinoceros, and Chryseobacterium kimseyorum sp. nov., isolated from a stick insect rearing cage.</title>
        <authorList>
            <person name="Shelomi M."/>
            <person name="Han C.-J."/>
            <person name="Chen W.-M."/>
            <person name="Chen H.-K."/>
            <person name="Liaw S.-J."/>
            <person name="Muhle E."/>
            <person name="Clermont D."/>
        </authorList>
    </citation>
    <scope>NUCLEOTIDE SEQUENCE</scope>
    <source>
        <strain evidence="4">WLa1L2M3</strain>
    </source>
</reference>
<evidence type="ECO:0000313" key="5">
    <source>
        <dbReference type="Proteomes" id="UP001163719"/>
    </source>
</evidence>
<keyword evidence="5" id="KW-1185">Reference proteome</keyword>
<keyword evidence="1" id="KW-0175">Coiled coil</keyword>
<proteinExistence type="predicted"/>
<keyword evidence="2" id="KW-0812">Transmembrane</keyword>
<gene>
    <name evidence="4" type="ORF">OH806_07375</name>
</gene>
<feature type="transmembrane region" description="Helical" evidence="2">
    <location>
        <begin position="263"/>
        <end position="282"/>
    </location>
</feature>
<dbReference type="CDD" id="cd07341">
    <property type="entry name" value="M56_BlaR1_MecR1_like"/>
    <property type="match status" value="1"/>
</dbReference>
<evidence type="ECO:0000256" key="1">
    <source>
        <dbReference type="SAM" id="Coils"/>
    </source>
</evidence>
<dbReference type="InterPro" id="IPR008756">
    <property type="entry name" value="Peptidase_M56"/>
</dbReference>
<sequence length="602" mass="69624">MEAILIYFGKVFLCSGVMFLYYKLSLKDKTFHHYNRFYLLSVLLISLLLPLIKVEDFTIEVSNDLYKLIDQVQNFNKTNKIDNDYIYFRIILSGLGLVSFYFLGKFIYGIFRIRQLKNQFQKESFDGINFYQTNLTEAPFSYFKNLFWKTSIQLNSDVGKQILKHEMVHIEQKHTFDKIFIEIITSVFWFNPFFHIIKKEISLIHEYLADKKAVKQSDTKAFAQMLLASHFSGTQLPATSPFLSSNLKKRLKMLQKPKTKFGYARRIFALPVVFLVAFAYLVNAKNQEIKAINIEIEKAVSQVKKDTITPEPKAKKLEVAPKFFKKSENQEKIADLGKKIQERSKDLKKLKPESHEFQQKVDEINNLSDEINKIASSEDFKMAYKANVMDAKRMSEFFNSKEWKDKMKNIENMEIDIPDFPDLNVNFDEFPTPPTPPNAPNVKVYKFKNLQDMQWSPETDMAFKSAKATKESAATTRKRAKLERERAKLEEKRAKLEGERAKLEAERRALDGNKKIYIYSSSFTPNGSGKVINADNTTKIVVGGGSKRFSGDMSNMKFYIDGKEVTKQEIDALDSAKIRSVNVNKKNSDGQSSGEIRVETKN</sequence>
<dbReference type="RefSeq" id="WP_264743042.1">
    <property type="nucleotide sequence ID" value="NZ_JAPDHV010000003.1"/>
</dbReference>
<keyword evidence="2" id="KW-1133">Transmembrane helix</keyword>
<evidence type="ECO:0000256" key="2">
    <source>
        <dbReference type="SAM" id="Phobius"/>
    </source>
</evidence>
<dbReference type="Proteomes" id="UP001163719">
    <property type="component" value="Unassembled WGS sequence"/>
</dbReference>
<feature type="transmembrane region" description="Helical" evidence="2">
    <location>
        <begin position="86"/>
        <end position="111"/>
    </location>
</feature>
<dbReference type="PANTHER" id="PTHR34978:SF3">
    <property type="entry name" value="SLR0241 PROTEIN"/>
    <property type="match status" value="1"/>
</dbReference>
<dbReference type="InterPro" id="IPR052173">
    <property type="entry name" value="Beta-lactam_resp_regulator"/>
</dbReference>
<feature type="coiled-coil region" evidence="1">
    <location>
        <begin position="465"/>
        <end position="513"/>
    </location>
</feature>
<feature type="transmembrane region" description="Helical" evidence="2">
    <location>
        <begin position="6"/>
        <end position="24"/>
    </location>
</feature>
<dbReference type="Pfam" id="PF05569">
    <property type="entry name" value="Peptidase_M56"/>
    <property type="match status" value="1"/>
</dbReference>
<dbReference type="PANTHER" id="PTHR34978">
    <property type="entry name" value="POSSIBLE SENSOR-TRANSDUCER PROTEIN BLAR"/>
    <property type="match status" value="1"/>
</dbReference>
<evidence type="ECO:0000259" key="3">
    <source>
        <dbReference type="Pfam" id="PF05569"/>
    </source>
</evidence>